<evidence type="ECO:0000256" key="8">
    <source>
        <dbReference type="ARBA" id="ARBA00022679"/>
    </source>
</evidence>
<dbReference type="Gene3D" id="3.40.1190.20">
    <property type="match status" value="1"/>
</dbReference>
<dbReference type="CDD" id="cd01169">
    <property type="entry name" value="HMPP_kinase"/>
    <property type="match status" value="1"/>
</dbReference>
<evidence type="ECO:0000256" key="12">
    <source>
        <dbReference type="ARBA" id="ARBA00022977"/>
    </source>
</evidence>
<keyword evidence="9" id="KW-0547">Nucleotide-binding</keyword>
<evidence type="ECO:0000256" key="13">
    <source>
        <dbReference type="ARBA" id="ARBA00037917"/>
    </source>
</evidence>
<evidence type="ECO:0000256" key="7">
    <source>
        <dbReference type="ARBA" id="ARBA00019161"/>
    </source>
</evidence>
<dbReference type="SUPFAM" id="SSF53613">
    <property type="entry name" value="Ribokinase-like"/>
    <property type="match status" value="1"/>
</dbReference>
<keyword evidence="8 17" id="KW-0808">Transferase</keyword>
<dbReference type="RefSeq" id="WP_069327493.1">
    <property type="nucleotide sequence ID" value="NZ_MDER01000036.1"/>
</dbReference>
<proteinExistence type="inferred from homology"/>
<evidence type="ECO:0000256" key="10">
    <source>
        <dbReference type="ARBA" id="ARBA00022777"/>
    </source>
</evidence>
<evidence type="ECO:0000313" key="18">
    <source>
        <dbReference type="Proteomes" id="UP000094578"/>
    </source>
</evidence>
<dbReference type="InterPro" id="IPR013749">
    <property type="entry name" value="PM/HMP-P_kinase-1"/>
</dbReference>
<dbReference type="PATRIC" id="fig|1886670.3.peg.2105"/>
<evidence type="ECO:0000313" key="17">
    <source>
        <dbReference type="EMBL" id="ODP28521.1"/>
    </source>
</evidence>
<evidence type="ECO:0000259" key="16">
    <source>
        <dbReference type="Pfam" id="PF08543"/>
    </source>
</evidence>
<accession>A0A1E3L4J9</accession>
<dbReference type="GO" id="GO:0008902">
    <property type="term" value="F:hydroxymethylpyrimidine kinase activity"/>
    <property type="evidence" value="ECO:0007669"/>
    <property type="project" value="UniProtKB-EC"/>
</dbReference>
<evidence type="ECO:0000256" key="5">
    <source>
        <dbReference type="ARBA" id="ARBA00012135"/>
    </source>
</evidence>
<keyword evidence="10 17" id="KW-0418">Kinase</keyword>
<dbReference type="AlphaFoldDB" id="A0A1E3L4J9"/>
<dbReference type="PANTHER" id="PTHR20858:SF17">
    <property type="entry name" value="HYDROXYMETHYLPYRIMIDINE_PHOSPHOMETHYLPYRIMIDINE KINASE THI20-RELATED"/>
    <property type="match status" value="1"/>
</dbReference>
<comment type="caution">
    <text evidence="17">The sequence shown here is derived from an EMBL/GenBank/DDBJ whole genome shotgun (WGS) entry which is preliminary data.</text>
</comment>
<evidence type="ECO:0000256" key="9">
    <source>
        <dbReference type="ARBA" id="ARBA00022741"/>
    </source>
</evidence>
<evidence type="ECO:0000256" key="11">
    <source>
        <dbReference type="ARBA" id="ARBA00022840"/>
    </source>
</evidence>
<dbReference type="Pfam" id="PF08543">
    <property type="entry name" value="Phos_pyr_kin"/>
    <property type="match status" value="1"/>
</dbReference>
<dbReference type="STRING" id="1886670.PTI45_02066"/>
<dbReference type="GO" id="GO:0005524">
    <property type="term" value="F:ATP binding"/>
    <property type="evidence" value="ECO:0007669"/>
    <property type="project" value="UniProtKB-KW"/>
</dbReference>
<keyword evidence="12" id="KW-0784">Thiamine biosynthesis</keyword>
<evidence type="ECO:0000256" key="15">
    <source>
        <dbReference type="ARBA" id="ARBA00043176"/>
    </source>
</evidence>
<dbReference type="InterPro" id="IPR029056">
    <property type="entry name" value="Ribokinase-like"/>
</dbReference>
<dbReference type="EC" id="2.7.4.7" evidence="6"/>
<comment type="catalytic activity">
    <reaction evidence="2">
        <text>4-amino-2-methyl-5-(phosphooxymethyl)pyrimidine + ATP = 4-amino-2-methyl-5-(diphosphooxymethyl)pyrimidine + ADP</text>
        <dbReference type="Rhea" id="RHEA:19893"/>
        <dbReference type="ChEBI" id="CHEBI:30616"/>
        <dbReference type="ChEBI" id="CHEBI:57841"/>
        <dbReference type="ChEBI" id="CHEBI:58354"/>
        <dbReference type="ChEBI" id="CHEBI:456216"/>
        <dbReference type="EC" id="2.7.4.7"/>
    </reaction>
</comment>
<comment type="catalytic activity">
    <reaction evidence="1">
        <text>4-amino-5-hydroxymethyl-2-methylpyrimidine + ATP = 4-amino-2-methyl-5-(phosphooxymethyl)pyrimidine + ADP + H(+)</text>
        <dbReference type="Rhea" id="RHEA:23096"/>
        <dbReference type="ChEBI" id="CHEBI:15378"/>
        <dbReference type="ChEBI" id="CHEBI:16892"/>
        <dbReference type="ChEBI" id="CHEBI:30616"/>
        <dbReference type="ChEBI" id="CHEBI:58354"/>
        <dbReference type="ChEBI" id="CHEBI:456216"/>
        <dbReference type="EC" id="2.7.1.49"/>
    </reaction>
</comment>
<dbReference type="GO" id="GO:0005829">
    <property type="term" value="C:cytosol"/>
    <property type="evidence" value="ECO:0007669"/>
    <property type="project" value="TreeGrafter"/>
</dbReference>
<dbReference type="FunFam" id="3.40.1190.20:FF:000003">
    <property type="entry name" value="Phosphomethylpyrimidine kinase ThiD"/>
    <property type="match status" value="1"/>
</dbReference>
<reference evidence="17 18" key="1">
    <citation type="submission" date="2016-08" db="EMBL/GenBank/DDBJ databases">
        <title>Genome sequencing of Paenibacillus sp. TI45-13ar, isolated from Korean traditional nuruk.</title>
        <authorList>
            <person name="Kim S.-J."/>
        </authorList>
    </citation>
    <scope>NUCLEOTIDE SEQUENCE [LARGE SCALE GENOMIC DNA]</scope>
    <source>
        <strain evidence="17 18">TI45-13ar</strain>
    </source>
</reference>
<keyword evidence="18" id="KW-1185">Reference proteome</keyword>
<dbReference type="InterPro" id="IPR004399">
    <property type="entry name" value="HMP/HMP-P_kinase_dom"/>
</dbReference>
<evidence type="ECO:0000256" key="1">
    <source>
        <dbReference type="ARBA" id="ARBA00000151"/>
    </source>
</evidence>
<evidence type="ECO:0000256" key="14">
    <source>
        <dbReference type="ARBA" id="ARBA00042102"/>
    </source>
</evidence>
<dbReference type="NCBIfam" id="TIGR00097">
    <property type="entry name" value="HMP-P_kinase"/>
    <property type="match status" value="1"/>
</dbReference>
<dbReference type="Proteomes" id="UP000094578">
    <property type="component" value="Unassembled WGS sequence"/>
</dbReference>
<protein>
    <recommendedName>
        <fullName evidence="7">Hydroxymethylpyrimidine/phosphomethylpyrimidine kinase</fullName>
        <ecNumber evidence="5">2.7.1.49</ecNumber>
        <ecNumber evidence="6">2.7.4.7</ecNumber>
    </recommendedName>
    <alternativeName>
        <fullName evidence="14">Hydroxymethylpyrimidine kinase</fullName>
    </alternativeName>
    <alternativeName>
        <fullName evidence="15">Hydroxymethylpyrimidine phosphate kinase</fullName>
    </alternativeName>
</protein>
<evidence type="ECO:0000256" key="6">
    <source>
        <dbReference type="ARBA" id="ARBA00012963"/>
    </source>
</evidence>
<evidence type="ECO:0000256" key="3">
    <source>
        <dbReference type="ARBA" id="ARBA00004769"/>
    </source>
</evidence>
<comment type="pathway">
    <text evidence="3">Cofactor biosynthesis; thiamine diphosphate biosynthesis; 4-amino-2-methyl-5-diphosphomethylpyrimidine from 5-amino-1-(5-phospho-D-ribosyl)imidazole: step 3/3.</text>
</comment>
<dbReference type="PANTHER" id="PTHR20858">
    <property type="entry name" value="PHOSPHOMETHYLPYRIMIDINE KINASE"/>
    <property type="match status" value="1"/>
</dbReference>
<name>A0A1E3L4J9_9BACL</name>
<sequence length="271" mass="29109">MNVYQALTIAGSDSGGGAGIQADLKTFQELGVYGMSVLTAVTAQNTKGVQGVYPVEIEGIIQQLDSIGTDLQPHAVKTGMLFSAEIIRHVAQKVKQYQWQHLVIDPVMVAKGGSVLLQQEALQALVSDLIPLAEIITPNLPEAELLTGISITNMQQREQAATQLIDMGATYVVIKGGHDASTSTVVDLLYDGQHFEYFESKRIDTMHTHGTGCTFSAALTATLAQGKSIHEAVDTAKQFIQAAIEDGLGIGSDHGPTNHFAYQQRSRVYNV</sequence>
<dbReference type="EC" id="2.7.1.49" evidence="5"/>
<evidence type="ECO:0000256" key="2">
    <source>
        <dbReference type="ARBA" id="ARBA00000565"/>
    </source>
</evidence>
<keyword evidence="11" id="KW-0067">ATP-binding</keyword>
<evidence type="ECO:0000256" key="4">
    <source>
        <dbReference type="ARBA" id="ARBA00009879"/>
    </source>
</evidence>
<organism evidence="17 18">
    <name type="scientific">Paenibacillus nuruki</name>
    <dbReference type="NCBI Taxonomy" id="1886670"/>
    <lineage>
        <taxon>Bacteria</taxon>
        <taxon>Bacillati</taxon>
        <taxon>Bacillota</taxon>
        <taxon>Bacilli</taxon>
        <taxon>Bacillales</taxon>
        <taxon>Paenibacillaceae</taxon>
        <taxon>Paenibacillus</taxon>
    </lineage>
</organism>
<dbReference type="GO" id="GO:0008972">
    <property type="term" value="F:phosphomethylpyrimidine kinase activity"/>
    <property type="evidence" value="ECO:0007669"/>
    <property type="project" value="UniProtKB-EC"/>
</dbReference>
<gene>
    <name evidence="17" type="primary">thiD</name>
    <name evidence="17" type="ORF">PTI45_02066</name>
</gene>
<comment type="pathway">
    <text evidence="13">Cofactor biosynthesis; thiamine diphosphate biosynthesis; 4-amino-2-methyl-5-diphosphomethylpyrimidine from 5-amino-1-(5-phospho-D-ribosyl)imidazole: step 2/3.</text>
</comment>
<dbReference type="GO" id="GO:0009228">
    <property type="term" value="P:thiamine biosynthetic process"/>
    <property type="evidence" value="ECO:0007669"/>
    <property type="project" value="UniProtKB-KW"/>
</dbReference>
<comment type="similarity">
    <text evidence="4">Belongs to the ThiD family.</text>
</comment>
<feature type="domain" description="Pyridoxamine kinase/Phosphomethylpyrimidine kinase" evidence="16">
    <location>
        <begin position="13"/>
        <end position="258"/>
    </location>
</feature>
<dbReference type="EMBL" id="MDER01000036">
    <property type="protein sequence ID" value="ODP28521.1"/>
    <property type="molecule type" value="Genomic_DNA"/>
</dbReference>